<feature type="region of interest" description="Disordered" evidence="1">
    <location>
        <begin position="1"/>
        <end position="34"/>
    </location>
</feature>
<feature type="region of interest" description="Disordered" evidence="1">
    <location>
        <begin position="298"/>
        <end position="357"/>
    </location>
</feature>
<sequence length="656" mass="67814">EVLAQPSLDRQLGRANPQPVQLETCPSHSIGKDMSMSTALSNSQTAEILSTNFQLSDFHPQRMQSLSGRSSRCLRNRHFSRQASSNASLAPAPDAVQANVTSTAASWPAPSAAKRPGALPDPCAAPQVTPSQQLPLPASCVRGGCEGQQGWNSYSSAATECSGQESRKVLLTAADGSSSVLTPAQLHSLQKANLQRSTSKRSSSGTEALLPAHYLPHATTIAHTPGQGQQQSILDLQQHSHHVPSHKSADSVPYSLAMQEPSPAASLAAAQAQLAALMARLAARDAGVLTHHAAMPVPHVPAAQPSPHKQSQPASPPGPLQPSGTGAHHHLPPTAALAQHPSSMQPPRTAASAQVTGSTSLGRFSQAGAAAAAGLSLLAARPGAAAGAGARPGFRRTVSRRGAYPMFAPATLQGAASGPHSSKPPTAPSSHLMTALASQPGPWRSWHDDAGVEEQDRNSAPASMGSTTRHSRHTHTSGMELDLTLDSGLLASLPALQQRWSHAGSAKCLAQGLNQPQGCAAATVHLNPPQAGHYRGHPGQLQRSMTAAHRLTNTELTHLVQAFEAPGWVAEAAAVAQGVPGALRRQATHGHGALLNLPVVSTHLVTSGGQAALTSLPRPHLTPRTLRALSVHYEQTSGSEASSDGGLPINKPLIGS</sequence>
<accession>A0A699ZH14</accession>
<dbReference type="AlphaFoldDB" id="A0A699ZH14"/>
<feature type="region of interest" description="Disordered" evidence="1">
    <location>
        <begin position="101"/>
        <end position="130"/>
    </location>
</feature>
<feature type="region of interest" description="Disordered" evidence="1">
    <location>
        <begin position="411"/>
        <end position="477"/>
    </location>
</feature>
<keyword evidence="3" id="KW-1185">Reference proteome</keyword>
<protein>
    <submittedName>
        <fullName evidence="2">Uncharacterized protein</fullName>
    </submittedName>
</protein>
<feature type="compositionally biased region" description="Basic and acidic residues" evidence="1">
    <location>
        <begin position="445"/>
        <end position="457"/>
    </location>
</feature>
<feature type="region of interest" description="Disordered" evidence="1">
    <location>
        <begin position="634"/>
        <end position="656"/>
    </location>
</feature>
<organism evidence="2 3">
    <name type="scientific">Haematococcus lacustris</name>
    <name type="common">Green alga</name>
    <name type="synonym">Haematococcus pluvialis</name>
    <dbReference type="NCBI Taxonomy" id="44745"/>
    <lineage>
        <taxon>Eukaryota</taxon>
        <taxon>Viridiplantae</taxon>
        <taxon>Chlorophyta</taxon>
        <taxon>core chlorophytes</taxon>
        <taxon>Chlorophyceae</taxon>
        <taxon>CS clade</taxon>
        <taxon>Chlamydomonadales</taxon>
        <taxon>Haematococcaceae</taxon>
        <taxon>Haematococcus</taxon>
    </lineage>
</organism>
<feature type="non-terminal residue" evidence="2">
    <location>
        <position position="1"/>
    </location>
</feature>
<dbReference type="Proteomes" id="UP000485058">
    <property type="component" value="Unassembled WGS sequence"/>
</dbReference>
<feature type="compositionally biased region" description="Low complexity" evidence="1">
    <location>
        <begin position="101"/>
        <end position="113"/>
    </location>
</feature>
<feature type="non-terminal residue" evidence="2">
    <location>
        <position position="656"/>
    </location>
</feature>
<feature type="compositionally biased region" description="Polar residues" evidence="1">
    <location>
        <begin position="419"/>
        <end position="432"/>
    </location>
</feature>
<comment type="caution">
    <text evidence="2">The sequence shown here is derived from an EMBL/GenBank/DDBJ whole genome shotgun (WGS) entry which is preliminary data.</text>
</comment>
<evidence type="ECO:0000256" key="1">
    <source>
        <dbReference type="SAM" id="MobiDB-lite"/>
    </source>
</evidence>
<reference evidence="2 3" key="1">
    <citation type="submission" date="2020-02" db="EMBL/GenBank/DDBJ databases">
        <title>Draft genome sequence of Haematococcus lacustris strain NIES-144.</title>
        <authorList>
            <person name="Morimoto D."/>
            <person name="Nakagawa S."/>
            <person name="Yoshida T."/>
            <person name="Sawayama S."/>
        </authorList>
    </citation>
    <scope>NUCLEOTIDE SEQUENCE [LARGE SCALE GENOMIC DNA]</scope>
    <source>
        <strain evidence="2 3">NIES-144</strain>
    </source>
</reference>
<feature type="compositionally biased region" description="Polar residues" evidence="1">
    <location>
        <begin position="342"/>
        <end position="357"/>
    </location>
</feature>
<proteinExistence type="predicted"/>
<evidence type="ECO:0000313" key="2">
    <source>
        <dbReference type="EMBL" id="GFH21235.1"/>
    </source>
</evidence>
<feature type="compositionally biased region" description="Polar residues" evidence="1">
    <location>
        <begin position="18"/>
        <end position="27"/>
    </location>
</feature>
<feature type="compositionally biased region" description="Low complexity" evidence="1">
    <location>
        <begin position="332"/>
        <end position="341"/>
    </location>
</feature>
<dbReference type="EMBL" id="BLLF01001785">
    <property type="protein sequence ID" value="GFH21235.1"/>
    <property type="molecule type" value="Genomic_DNA"/>
</dbReference>
<name>A0A699ZH14_HAELA</name>
<gene>
    <name evidence="2" type="ORF">HaLaN_18494</name>
</gene>
<evidence type="ECO:0000313" key="3">
    <source>
        <dbReference type="Proteomes" id="UP000485058"/>
    </source>
</evidence>